<dbReference type="InterPro" id="IPR006073">
    <property type="entry name" value="GTP-bd"/>
</dbReference>
<proteinExistence type="predicted"/>
<dbReference type="InterPro" id="IPR027417">
    <property type="entry name" value="P-loop_NTPase"/>
</dbReference>
<dbReference type="SUPFAM" id="SSF52540">
    <property type="entry name" value="P-loop containing nucleoside triphosphate hydrolases"/>
    <property type="match status" value="1"/>
</dbReference>
<evidence type="ECO:0000259" key="2">
    <source>
        <dbReference type="Pfam" id="PF01926"/>
    </source>
</evidence>
<gene>
    <name evidence="3" type="ORF">MVEN_02262800</name>
</gene>
<dbReference type="CDD" id="cd00882">
    <property type="entry name" value="Ras_like_GTPase"/>
    <property type="match status" value="1"/>
</dbReference>
<dbReference type="EMBL" id="JACAZI010000025">
    <property type="protein sequence ID" value="KAF7335121.1"/>
    <property type="molecule type" value="Genomic_DNA"/>
</dbReference>
<feature type="transmembrane region" description="Helical" evidence="1">
    <location>
        <begin position="345"/>
        <end position="369"/>
    </location>
</feature>
<dbReference type="GO" id="GO:0005525">
    <property type="term" value="F:GTP binding"/>
    <property type="evidence" value="ECO:0007669"/>
    <property type="project" value="InterPro"/>
</dbReference>
<comment type="caution">
    <text evidence="3">The sequence shown here is derived from an EMBL/GenBank/DDBJ whole genome shotgun (WGS) entry which is preliminary data.</text>
</comment>
<feature type="domain" description="G" evidence="2">
    <location>
        <begin position="21"/>
        <end position="145"/>
    </location>
</feature>
<reference evidence="3" key="1">
    <citation type="submission" date="2020-05" db="EMBL/GenBank/DDBJ databases">
        <title>Mycena genomes resolve the evolution of fungal bioluminescence.</title>
        <authorList>
            <person name="Tsai I.J."/>
        </authorList>
    </citation>
    <scope>NUCLEOTIDE SEQUENCE</scope>
    <source>
        <strain evidence="3">CCC161011</strain>
    </source>
</reference>
<evidence type="ECO:0000313" key="3">
    <source>
        <dbReference type="EMBL" id="KAF7335121.1"/>
    </source>
</evidence>
<dbReference type="OrthoDB" id="391988at2759"/>
<dbReference type="AlphaFoldDB" id="A0A8H6X6Q9"/>
<protein>
    <submittedName>
        <fullName evidence="3">G domain-containing protein</fullName>
    </submittedName>
</protein>
<dbReference type="Proteomes" id="UP000620124">
    <property type="component" value="Unassembled WGS sequence"/>
</dbReference>
<keyword evidence="1" id="KW-1133">Transmembrane helix</keyword>
<dbReference type="Gene3D" id="3.40.50.300">
    <property type="entry name" value="P-loop containing nucleotide triphosphate hydrolases"/>
    <property type="match status" value="1"/>
</dbReference>
<accession>A0A8H6X6Q9</accession>
<keyword evidence="4" id="KW-1185">Reference proteome</keyword>
<organism evidence="3 4">
    <name type="scientific">Mycena venus</name>
    <dbReference type="NCBI Taxonomy" id="2733690"/>
    <lineage>
        <taxon>Eukaryota</taxon>
        <taxon>Fungi</taxon>
        <taxon>Dikarya</taxon>
        <taxon>Basidiomycota</taxon>
        <taxon>Agaricomycotina</taxon>
        <taxon>Agaricomycetes</taxon>
        <taxon>Agaricomycetidae</taxon>
        <taxon>Agaricales</taxon>
        <taxon>Marasmiineae</taxon>
        <taxon>Mycenaceae</taxon>
        <taxon>Mycena</taxon>
    </lineage>
</organism>
<sequence>MPPEGPQLVTKEILDACPRFRVLVVGRSGVGKSSLINYAFGIEKNSVSHQERGMCDINEEITSAQNPRFVLHDSMGFEPGQTKNFEAAKEFLRSRTGDSVALKDRVHVVWLCIQVPHAGGRVFETGDEVFLQLAFATKVPAIVVFTQFDKLITRMYPGLTAEEKKRPTEEINVLCAAKAHAEFQKLCVGPLLRMDSKLPYARSSGLAGKRNSKPDQQALALLIHITQRLMRDVATAAGDGQGVVPIVSAMAQRANAQVKIDGSIEVGMKRYWRGLASSTNFLGWKFEDCLSTIHEEITDSWNFNDPNELLNGPEFVKKIKILAQLVTPDNTEAKSWFENLDHIQALVGFGTTVVAATVGPAVAAIGLSILFTQWMAGAYNKTPETLRCFMGYIVDLTLVMDHLFLVVLLNPPRPLTEEDINEAVEKYKQSHMAKVHREIRQYVNKASFPDILQSNKAEEKVKTLIKEYCAQNEPELLTPT</sequence>
<evidence type="ECO:0000256" key="1">
    <source>
        <dbReference type="SAM" id="Phobius"/>
    </source>
</evidence>
<dbReference type="Pfam" id="PF01926">
    <property type="entry name" value="MMR_HSR1"/>
    <property type="match status" value="1"/>
</dbReference>
<evidence type="ECO:0000313" key="4">
    <source>
        <dbReference type="Proteomes" id="UP000620124"/>
    </source>
</evidence>
<keyword evidence="1" id="KW-0812">Transmembrane</keyword>
<name>A0A8H6X6Q9_9AGAR</name>
<keyword evidence="1" id="KW-0472">Membrane</keyword>